<proteinExistence type="predicted"/>
<reference evidence="7 8" key="1">
    <citation type="submission" date="2016-11" db="EMBL/GenBank/DDBJ databases">
        <authorList>
            <person name="Jaros S."/>
            <person name="Januszkiewicz K."/>
            <person name="Wedrychowicz H."/>
        </authorList>
    </citation>
    <scope>NUCLEOTIDE SEQUENCE [LARGE SCALE GENOMIC DNA]</scope>
    <source>
        <strain evidence="7 8">NF2</strain>
    </source>
</reference>
<dbReference type="RefSeq" id="WP_088907822.1">
    <property type="nucleotide sequence ID" value="NZ_CP018145.1"/>
</dbReference>
<evidence type="ECO:0000259" key="6">
    <source>
        <dbReference type="Pfam" id="PF06803"/>
    </source>
</evidence>
<evidence type="ECO:0000256" key="3">
    <source>
        <dbReference type="ARBA" id="ARBA00022989"/>
    </source>
</evidence>
<keyword evidence="3" id="KW-1133">Transmembrane helix</keyword>
<evidence type="ECO:0000313" key="8">
    <source>
        <dbReference type="Proteomes" id="UP000197781"/>
    </source>
</evidence>
<dbReference type="Pfam" id="PF06803">
    <property type="entry name" value="DUF1232"/>
    <property type="match status" value="1"/>
</dbReference>
<keyword evidence="7" id="KW-0808">Transferase</keyword>
<dbReference type="EMBL" id="CP018145">
    <property type="protein sequence ID" value="ASJ54032.1"/>
    <property type="molecule type" value="Genomic_DNA"/>
</dbReference>
<keyword evidence="4" id="KW-0472">Membrane</keyword>
<protein>
    <submittedName>
        <fullName evidence="7">Methyltransferase type 11</fullName>
    </submittedName>
</protein>
<feature type="domain" description="DUF1232" evidence="6">
    <location>
        <begin position="72"/>
        <end position="106"/>
    </location>
</feature>
<dbReference type="AlphaFoldDB" id="A0A220MGG2"/>
<evidence type="ECO:0000256" key="4">
    <source>
        <dbReference type="ARBA" id="ARBA00023136"/>
    </source>
</evidence>
<evidence type="ECO:0000256" key="1">
    <source>
        <dbReference type="ARBA" id="ARBA00004127"/>
    </source>
</evidence>
<keyword evidence="7" id="KW-0489">Methyltransferase</keyword>
<keyword evidence="2" id="KW-0812">Transmembrane</keyword>
<dbReference type="GO" id="GO:0012505">
    <property type="term" value="C:endomembrane system"/>
    <property type="evidence" value="ECO:0007669"/>
    <property type="project" value="UniProtKB-SubCell"/>
</dbReference>
<gene>
    <name evidence="7" type="ORF">BP422_11045</name>
</gene>
<dbReference type="InterPro" id="IPR010652">
    <property type="entry name" value="DUF1232"/>
</dbReference>
<name>A0A220MGG2_9BACL</name>
<dbReference type="KEGG" id="bfm:BP422_11045"/>
<evidence type="ECO:0000256" key="2">
    <source>
        <dbReference type="ARBA" id="ARBA00022692"/>
    </source>
</evidence>
<dbReference type="Proteomes" id="UP000197781">
    <property type="component" value="Chromosome"/>
</dbReference>
<organism evidence="7 8">
    <name type="scientific">Brevibacillus formosus</name>
    <dbReference type="NCBI Taxonomy" id="54913"/>
    <lineage>
        <taxon>Bacteria</taxon>
        <taxon>Bacillati</taxon>
        <taxon>Bacillota</taxon>
        <taxon>Bacilli</taxon>
        <taxon>Bacillales</taxon>
        <taxon>Paenibacillaceae</taxon>
        <taxon>Brevibacillus</taxon>
    </lineage>
</organism>
<dbReference type="GO" id="GO:0008168">
    <property type="term" value="F:methyltransferase activity"/>
    <property type="evidence" value="ECO:0007669"/>
    <property type="project" value="UniProtKB-KW"/>
</dbReference>
<dbReference type="GO" id="GO:0032259">
    <property type="term" value="P:methylation"/>
    <property type="evidence" value="ECO:0007669"/>
    <property type="project" value="UniProtKB-KW"/>
</dbReference>
<keyword evidence="5" id="KW-0175">Coiled coil</keyword>
<sequence>MATHEKRFLKNYESKASKYLNDKEKASNLLKKAMKKADKKTIGDAWENLQLLFQIFGDWTSGKYRTIPVKSILMIIGGILYFVSPVDAITDFIPVAGLLDDATIIGLVFRQVSSDLTLYKEWKQKEFLQE</sequence>
<evidence type="ECO:0000256" key="5">
    <source>
        <dbReference type="SAM" id="Coils"/>
    </source>
</evidence>
<evidence type="ECO:0000313" key="7">
    <source>
        <dbReference type="EMBL" id="ASJ54032.1"/>
    </source>
</evidence>
<comment type="subcellular location">
    <subcellularLocation>
        <location evidence="1">Endomembrane system</location>
        <topology evidence="1">Multi-pass membrane protein</topology>
    </subcellularLocation>
</comment>
<accession>A0A220MGG2</accession>
<feature type="coiled-coil region" evidence="5">
    <location>
        <begin position="9"/>
        <end position="40"/>
    </location>
</feature>